<dbReference type="InterPro" id="IPR015797">
    <property type="entry name" value="NUDIX_hydrolase-like_dom_sf"/>
</dbReference>
<organism evidence="4 5">
    <name type="scientific">Halobacillus mangrovi</name>
    <dbReference type="NCBI Taxonomy" id="402384"/>
    <lineage>
        <taxon>Bacteria</taxon>
        <taxon>Bacillati</taxon>
        <taxon>Bacillota</taxon>
        <taxon>Bacilli</taxon>
        <taxon>Bacillales</taxon>
        <taxon>Bacillaceae</taxon>
        <taxon>Halobacillus</taxon>
    </lineage>
</organism>
<evidence type="ECO:0000256" key="1">
    <source>
        <dbReference type="ARBA" id="ARBA00001946"/>
    </source>
</evidence>
<evidence type="ECO:0000313" key="4">
    <source>
        <dbReference type="EMBL" id="ARI75876.1"/>
    </source>
</evidence>
<dbReference type="CDD" id="cd18875">
    <property type="entry name" value="NUDIX_Hydrolase"/>
    <property type="match status" value="1"/>
</dbReference>
<dbReference type="OrthoDB" id="9008185at2"/>
<dbReference type="Proteomes" id="UP000192527">
    <property type="component" value="Chromosome"/>
</dbReference>
<evidence type="ECO:0000259" key="3">
    <source>
        <dbReference type="PROSITE" id="PS51462"/>
    </source>
</evidence>
<name>A0A1W5ZRE4_9BACI</name>
<dbReference type="RefSeq" id="WP_085027840.1">
    <property type="nucleotide sequence ID" value="NZ_CP020772.1"/>
</dbReference>
<dbReference type="Pfam" id="PF00293">
    <property type="entry name" value="NUDIX"/>
    <property type="match status" value="1"/>
</dbReference>
<evidence type="ECO:0000256" key="2">
    <source>
        <dbReference type="ARBA" id="ARBA00022801"/>
    </source>
</evidence>
<dbReference type="SUPFAM" id="SSF55811">
    <property type="entry name" value="Nudix"/>
    <property type="match status" value="1"/>
</dbReference>
<dbReference type="EMBL" id="CP020772">
    <property type="protein sequence ID" value="ARI75876.1"/>
    <property type="molecule type" value="Genomic_DNA"/>
</dbReference>
<reference evidence="4 5" key="1">
    <citation type="submission" date="2017-04" db="EMBL/GenBank/DDBJ databases">
        <title>The whole genome sequencing and assembly of Halobacillus mangrovi strain.</title>
        <authorList>
            <person name="Lee S.-J."/>
            <person name="Park M.-K."/>
            <person name="Kim J.-Y."/>
            <person name="Lee Y.-J."/>
            <person name="Yi H."/>
            <person name="Bahn Y.-S."/>
            <person name="Kim J.F."/>
            <person name="Lee D.-W."/>
        </authorList>
    </citation>
    <scope>NUCLEOTIDE SEQUENCE [LARGE SCALE GENOMIC DNA]</scope>
    <source>
        <strain evidence="4 5">KTB 131</strain>
    </source>
</reference>
<dbReference type="PANTHER" id="PTHR43046">
    <property type="entry name" value="GDP-MANNOSE MANNOSYL HYDROLASE"/>
    <property type="match status" value="1"/>
</dbReference>
<keyword evidence="5" id="KW-1185">Reference proteome</keyword>
<evidence type="ECO:0000313" key="5">
    <source>
        <dbReference type="Proteomes" id="UP000192527"/>
    </source>
</evidence>
<dbReference type="AlphaFoldDB" id="A0A1W5ZRE4"/>
<dbReference type="InterPro" id="IPR020084">
    <property type="entry name" value="NUDIX_hydrolase_CS"/>
</dbReference>
<dbReference type="STRING" id="402384.HM131_03105"/>
<comment type="cofactor">
    <cofactor evidence="1">
        <name>Mg(2+)</name>
        <dbReference type="ChEBI" id="CHEBI:18420"/>
    </cofactor>
</comment>
<accession>A0A1W5ZRE4</accession>
<dbReference type="PANTHER" id="PTHR43046:SF2">
    <property type="entry name" value="8-OXO-DGTP DIPHOSPHATASE-RELATED"/>
    <property type="match status" value="1"/>
</dbReference>
<dbReference type="GO" id="GO:0016787">
    <property type="term" value="F:hydrolase activity"/>
    <property type="evidence" value="ECO:0007669"/>
    <property type="project" value="UniProtKB-KW"/>
</dbReference>
<dbReference type="PROSITE" id="PS00893">
    <property type="entry name" value="NUDIX_BOX"/>
    <property type="match status" value="1"/>
</dbReference>
<feature type="domain" description="Nudix hydrolase" evidence="3">
    <location>
        <begin position="1"/>
        <end position="131"/>
    </location>
</feature>
<proteinExistence type="predicted"/>
<gene>
    <name evidence="4" type="ORF">HM131_03105</name>
</gene>
<dbReference type="KEGG" id="hmn:HM131_03105"/>
<sequence length="157" mass="18277">MSKINFKAWTVCMIKDGDSILLIDRKRNDFDGFIPPGGKVDFPEAIVDGAIREVKEETGLDVKNLRFKGINEYVNPVTLDHYMIFNYITSDFSGKLLENPPEGDLHWVDIEDLEQVPMQPSFRKRLPYFFKEGTFEIHVEWDEEADQPKSFDIHHLV</sequence>
<dbReference type="Gene3D" id="3.90.79.10">
    <property type="entry name" value="Nucleoside Triphosphate Pyrophosphohydrolase"/>
    <property type="match status" value="1"/>
</dbReference>
<dbReference type="InterPro" id="IPR000086">
    <property type="entry name" value="NUDIX_hydrolase_dom"/>
</dbReference>
<protein>
    <submittedName>
        <fullName evidence="4">DNA mismatch repair protein MutT</fullName>
    </submittedName>
</protein>
<keyword evidence="2" id="KW-0378">Hydrolase</keyword>
<dbReference type="PROSITE" id="PS51462">
    <property type="entry name" value="NUDIX"/>
    <property type="match status" value="1"/>
</dbReference>